<keyword evidence="3" id="KW-1185">Reference proteome</keyword>
<sequence>MSRRKQSNPRQIKRLLDNGQEAENEQCLSEENELTANRDFTVEENGSADFEPENSDDMESSCNQGEDVASQVGNSVGQKYRPPLLEPEVWDGPSS</sequence>
<evidence type="ECO:0000256" key="1">
    <source>
        <dbReference type="SAM" id="MobiDB-lite"/>
    </source>
</evidence>
<proteinExistence type="predicted"/>
<comment type="caution">
    <text evidence="2">The sequence shown here is derived from an EMBL/GenBank/DDBJ whole genome shotgun (WGS) entry which is preliminary data.</text>
</comment>
<dbReference type="EMBL" id="JAINUF010000021">
    <property type="protein sequence ID" value="KAJ8334443.1"/>
    <property type="molecule type" value="Genomic_DNA"/>
</dbReference>
<reference evidence="2" key="1">
    <citation type="journal article" date="2023" name="Science">
        <title>Genome structures resolve the early diversification of teleost fishes.</title>
        <authorList>
            <person name="Parey E."/>
            <person name="Louis A."/>
            <person name="Montfort J."/>
            <person name="Bouchez O."/>
            <person name="Roques C."/>
            <person name="Iampietro C."/>
            <person name="Lluch J."/>
            <person name="Castinel A."/>
            <person name="Donnadieu C."/>
            <person name="Desvignes T."/>
            <person name="Floi Bucao C."/>
            <person name="Jouanno E."/>
            <person name="Wen M."/>
            <person name="Mejri S."/>
            <person name="Dirks R."/>
            <person name="Jansen H."/>
            <person name="Henkel C."/>
            <person name="Chen W.J."/>
            <person name="Zahm M."/>
            <person name="Cabau C."/>
            <person name="Klopp C."/>
            <person name="Thompson A.W."/>
            <person name="Robinson-Rechavi M."/>
            <person name="Braasch I."/>
            <person name="Lecointre G."/>
            <person name="Bobe J."/>
            <person name="Postlethwait J.H."/>
            <person name="Berthelot C."/>
            <person name="Roest Crollius H."/>
            <person name="Guiguen Y."/>
        </authorList>
    </citation>
    <scope>NUCLEOTIDE SEQUENCE</scope>
    <source>
        <strain evidence="2">WJC10195</strain>
    </source>
</reference>
<dbReference type="AlphaFoldDB" id="A0A9Q1E908"/>
<feature type="compositionally biased region" description="Acidic residues" evidence="1">
    <location>
        <begin position="20"/>
        <end position="33"/>
    </location>
</feature>
<evidence type="ECO:0000313" key="3">
    <source>
        <dbReference type="Proteomes" id="UP001152622"/>
    </source>
</evidence>
<feature type="compositionally biased region" description="Acidic residues" evidence="1">
    <location>
        <begin position="50"/>
        <end position="59"/>
    </location>
</feature>
<organism evidence="2 3">
    <name type="scientific">Synaphobranchus kaupii</name>
    <name type="common">Kaup's arrowtooth eel</name>
    <dbReference type="NCBI Taxonomy" id="118154"/>
    <lineage>
        <taxon>Eukaryota</taxon>
        <taxon>Metazoa</taxon>
        <taxon>Chordata</taxon>
        <taxon>Craniata</taxon>
        <taxon>Vertebrata</taxon>
        <taxon>Euteleostomi</taxon>
        <taxon>Actinopterygii</taxon>
        <taxon>Neopterygii</taxon>
        <taxon>Teleostei</taxon>
        <taxon>Anguilliformes</taxon>
        <taxon>Synaphobranchidae</taxon>
        <taxon>Synaphobranchus</taxon>
    </lineage>
</organism>
<dbReference type="OrthoDB" id="9872130at2759"/>
<gene>
    <name evidence="2" type="ORF">SKAU_G00400820</name>
</gene>
<name>A0A9Q1E908_SYNKA</name>
<dbReference type="Proteomes" id="UP001152622">
    <property type="component" value="Chromosome 21"/>
</dbReference>
<feature type="compositionally biased region" description="Basic residues" evidence="1">
    <location>
        <begin position="1"/>
        <end position="13"/>
    </location>
</feature>
<feature type="region of interest" description="Disordered" evidence="1">
    <location>
        <begin position="1"/>
        <end position="95"/>
    </location>
</feature>
<evidence type="ECO:0000313" key="2">
    <source>
        <dbReference type="EMBL" id="KAJ8334443.1"/>
    </source>
</evidence>
<accession>A0A9Q1E908</accession>
<protein>
    <submittedName>
        <fullName evidence="2">Uncharacterized protein</fullName>
    </submittedName>
</protein>